<keyword evidence="4" id="KW-0418">Kinase</keyword>
<keyword evidence="1" id="KW-0808">Transferase</keyword>
<dbReference type="GO" id="GO:0004674">
    <property type="term" value="F:protein serine/threonine kinase activity"/>
    <property type="evidence" value="ECO:0007669"/>
    <property type="project" value="TreeGrafter"/>
</dbReference>
<keyword evidence="2" id="KW-0677">Repeat</keyword>
<dbReference type="SMART" id="SM00698">
    <property type="entry name" value="MORN"/>
    <property type="match status" value="4"/>
</dbReference>
<dbReference type="PANTHER" id="PTHR43289:SF34">
    <property type="entry name" value="SERINE_THREONINE-PROTEIN KINASE YBDM-RELATED"/>
    <property type="match status" value="1"/>
</dbReference>
<dbReference type="OrthoDB" id="7351144at2"/>
<evidence type="ECO:0000313" key="10">
    <source>
        <dbReference type="Proteomes" id="UP000321058"/>
    </source>
</evidence>
<comment type="caution">
    <text evidence="9">The sequence shown here is derived from an EMBL/GenBank/DDBJ whole genome shotgun (WGS) entry which is preliminary data.</text>
</comment>
<evidence type="ECO:0000256" key="6">
    <source>
        <dbReference type="PROSITE-ProRule" id="PRU10141"/>
    </source>
</evidence>
<dbReference type="SMART" id="SM00220">
    <property type="entry name" value="S_TKc"/>
    <property type="match status" value="1"/>
</dbReference>
<dbReference type="Gene3D" id="3.30.200.20">
    <property type="entry name" value="Phosphorylase Kinase, domain 1"/>
    <property type="match status" value="1"/>
</dbReference>
<evidence type="ECO:0000256" key="2">
    <source>
        <dbReference type="ARBA" id="ARBA00022737"/>
    </source>
</evidence>
<sequence length="640" mass="68196">MSSDNVQALTPGTRLGDYRLDAVIGHGGFGITYRAFDTQLAKFVAIKEYLPIEFAVRGGDGNVVPRGTRFADDFAWGRERFLDEARALARFRHPHIVPVLRYFEANGTAYTVMEFEDGKSVGELLRQPAGRLPPDDVRRLADGLVGGLSAVHAQGFLHRDIKPSNIMIRRDGVPVLIDFGAARQAMGERSRTLTGVLTPQYAPIEQYALDSKQGPWSDIYSAAAVLHHAITGQPPPDAAARVGTDPYRPLATTHADRFDPVFLGAIDRALAFAPADRPQSVEEWAALFGLSIARVADAPTQRLGSAGAAPRLGGARREVDPSEESVPAQPRRRRMTLWIVILLVFLAGAALEWRYRSELHALLSGTPTPVQVAQPAPSPTPAPAPTAAPAPTPAPAATPQPKPPQATPTPPVVRPAPTPALAPDASKQALIDQATRAAVSAQAVQERADEAARAARAMGGEARIVAARAGRPDLQNAERLTSDGVSYVGQVSDGKRQGLGVAELGNGERQAGDFQDGRLNGLGTVRFEDDTRYAGQWHDGQPTGLGTREKPGAERAEGNFISGRLEGLGVRRTLGEPATVQSGEFRANLLEGPGVETVGDQRYAGGFRGGKRSGYGQVTSADGKVQSGRWEDGKAIETTP</sequence>
<dbReference type="RefSeq" id="WP_147152004.1">
    <property type="nucleotide sequence ID" value="NZ_BKAJ01000082.1"/>
</dbReference>
<gene>
    <name evidence="9" type="ORF">RSO01_47350</name>
</gene>
<dbReference type="PROSITE" id="PS00108">
    <property type="entry name" value="PROTEIN_KINASE_ST"/>
    <property type="match status" value="1"/>
</dbReference>
<dbReference type="CDD" id="cd14014">
    <property type="entry name" value="STKc_PknB_like"/>
    <property type="match status" value="1"/>
</dbReference>
<dbReference type="PROSITE" id="PS00107">
    <property type="entry name" value="PROTEIN_KINASE_ATP"/>
    <property type="match status" value="1"/>
</dbReference>
<dbReference type="Pfam" id="PF00069">
    <property type="entry name" value="Pkinase"/>
    <property type="match status" value="1"/>
</dbReference>
<dbReference type="PANTHER" id="PTHR43289">
    <property type="entry name" value="MITOGEN-ACTIVATED PROTEIN KINASE KINASE KINASE 20-RELATED"/>
    <property type="match status" value="1"/>
</dbReference>
<dbReference type="Gene3D" id="1.10.510.10">
    <property type="entry name" value="Transferase(Phosphotransferase) domain 1"/>
    <property type="match status" value="1"/>
</dbReference>
<dbReference type="Proteomes" id="UP000321058">
    <property type="component" value="Unassembled WGS sequence"/>
</dbReference>
<feature type="compositionally biased region" description="Basic and acidic residues" evidence="7">
    <location>
        <begin position="629"/>
        <end position="640"/>
    </location>
</feature>
<feature type="compositionally biased region" description="Low complexity" evidence="7">
    <location>
        <begin position="304"/>
        <end position="313"/>
    </location>
</feature>
<dbReference type="AlphaFoldDB" id="A0A512NF51"/>
<evidence type="ECO:0000313" key="9">
    <source>
        <dbReference type="EMBL" id="GEP57569.1"/>
    </source>
</evidence>
<organism evidence="9 10">
    <name type="scientific">Reyranella soli</name>
    <dbReference type="NCBI Taxonomy" id="1230389"/>
    <lineage>
        <taxon>Bacteria</taxon>
        <taxon>Pseudomonadati</taxon>
        <taxon>Pseudomonadota</taxon>
        <taxon>Alphaproteobacteria</taxon>
        <taxon>Hyphomicrobiales</taxon>
        <taxon>Reyranellaceae</taxon>
        <taxon>Reyranella</taxon>
    </lineage>
</organism>
<dbReference type="InterPro" id="IPR017441">
    <property type="entry name" value="Protein_kinase_ATP_BS"/>
</dbReference>
<evidence type="ECO:0000259" key="8">
    <source>
        <dbReference type="PROSITE" id="PS50011"/>
    </source>
</evidence>
<dbReference type="GO" id="GO:0005524">
    <property type="term" value="F:ATP binding"/>
    <property type="evidence" value="ECO:0007669"/>
    <property type="project" value="UniProtKB-UniRule"/>
</dbReference>
<dbReference type="PROSITE" id="PS50011">
    <property type="entry name" value="PROTEIN_KINASE_DOM"/>
    <property type="match status" value="1"/>
</dbReference>
<dbReference type="EMBL" id="BKAJ01000082">
    <property type="protein sequence ID" value="GEP57569.1"/>
    <property type="molecule type" value="Genomic_DNA"/>
</dbReference>
<dbReference type="InterPro" id="IPR003409">
    <property type="entry name" value="MORN"/>
</dbReference>
<reference evidence="9 10" key="1">
    <citation type="submission" date="2019-07" db="EMBL/GenBank/DDBJ databases">
        <title>Whole genome shotgun sequence of Reyranella soli NBRC 108950.</title>
        <authorList>
            <person name="Hosoyama A."/>
            <person name="Uohara A."/>
            <person name="Ohji S."/>
            <person name="Ichikawa N."/>
        </authorList>
    </citation>
    <scope>NUCLEOTIDE SEQUENCE [LARGE SCALE GENOMIC DNA]</scope>
    <source>
        <strain evidence="9 10">NBRC 108950</strain>
    </source>
</reference>
<feature type="region of interest" description="Disordered" evidence="7">
    <location>
        <begin position="606"/>
        <end position="640"/>
    </location>
</feature>
<dbReference type="InterPro" id="IPR008271">
    <property type="entry name" value="Ser/Thr_kinase_AS"/>
</dbReference>
<dbReference type="InterPro" id="IPR000719">
    <property type="entry name" value="Prot_kinase_dom"/>
</dbReference>
<dbReference type="Gene3D" id="2.20.110.10">
    <property type="entry name" value="Histone H3 K4-specific methyltransferase SET7/9 N-terminal domain"/>
    <property type="match status" value="2"/>
</dbReference>
<dbReference type="InterPro" id="IPR011009">
    <property type="entry name" value="Kinase-like_dom_sf"/>
</dbReference>
<protein>
    <recommendedName>
        <fullName evidence="8">Protein kinase domain-containing protein</fullName>
    </recommendedName>
</protein>
<feature type="domain" description="Protein kinase" evidence="8">
    <location>
        <begin position="18"/>
        <end position="289"/>
    </location>
</feature>
<keyword evidence="3 6" id="KW-0547">Nucleotide-binding</keyword>
<feature type="binding site" evidence="6">
    <location>
        <position position="47"/>
    </location>
    <ligand>
        <name>ATP</name>
        <dbReference type="ChEBI" id="CHEBI:30616"/>
    </ligand>
</feature>
<evidence type="ECO:0000256" key="3">
    <source>
        <dbReference type="ARBA" id="ARBA00022741"/>
    </source>
</evidence>
<evidence type="ECO:0000256" key="4">
    <source>
        <dbReference type="ARBA" id="ARBA00022777"/>
    </source>
</evidence>
<accession>A0A512NF51</accession>
<feature type="region of interest" description="Disordered" evidence="7">
    <location>
        <begin position="369"/>
        <end position="427"/>
    </location>
</feature>
<evidence type="ECO:0000256" key="7">
    <source>
        <dbReference type="SAM" id="MobiDB-lite"/>
    </source>
</evidence>
<evidence type="ECO:0000256" key="1">
    <source>
        <dbReference type="ARBA" id="ARBA00022679"/>
    </source>
</evidence>
<dbReference type="SUPFAM" id="SSF82185">
    <property type="entry name" value="Histone H3 K4-specific methyltransferase SET7/9 N-terminal domain"/>
    <property type="match status" value="1"/>
</dbReference>
<dbReference type="Pfam" id="PF02493">
    <property type="entry name" value="MORN"/>
    <property type="match status" value="5"/>
</dbReference>
<name>A0A512NF51_9HYPH</name>
<feature type="compositionally biased region" description="Pro residues" evidence="7">
    <location>
        <begin position="376"/>
        <end position="420"/>
    </location>
</feature>
<keyword evidence="10" id="KW-1185">Reference proteome</keyword>
<keyword evidence="5 6" id="KW-0067">ATP-binding</keyword>
<proteinExistence type="predicted"/>
<evidence type="ECO:0000256" key="5">
    <source>
        <dbReference type="ARBA" id="ARBA00022840"/>
    </source>
</evidence>
<feature type="region of interest" description="Disordered" evidence="7">
    <location>
        <begin position="304"/>
        <end position="330"/>
    </location>
</feature>
<dbReference type="SUPFAM" id="SSF56112">
    <property type="entry name" value="Protein kinase-like (PK-like)"/>
    <property type="match status" value="1"/>
</dbReference>